<accession>A0A9N9IXE7</accession>
<evidence type="ECO:0000256" key="1">
    <source>
        <dbReference type="SAM" id="MobiDB-lite"/>
    </source>
</evidence>
<name>A0A9N9IXE7_FUNMO</name>
<feature type="non-terminal residue" evidence="2">
    <location>
        <position position="1"/>
    </location>
</feature>
<gene>
    <name evidence="2" type="ORF">FMOSSE_LOCUS16848</name>
</gene>
<feature type="non-terminal residue" evidence="2">
    <location>
        <position position="126"/>
    </location>
</feature>
<comment type="caution">
    <text evidence="2">The sequence shown here is derived from an EMBL/GenBank/DDBJ whole genome shotgun (WGS) entry which is preliminary data.</text>
</comment>
<dbReference type="Proteomes" id="UP000789375">
    <property type="component" value="Unassembled WGS sequence"/>
</dbReference>
<sequence length="126" mass="13805">PYGPQYSGFPQGPHHNYPPGESLNMPQLPPFLTELKNLNNNNVEAQTYDNTNNNEVLADFENQKYQIVTGQIEHHQPQSRPAIGFASETQPSLPTNPSPFSTSIPLPPPSESSEGAFKQTAISSSD</sequence>
<feature type="region of interest" description="Disordered" evidence="1">
    <location>
        <begin position="72"/>
        <end position="126"/>
    </location>
</feature>
<dbReference type="EMBL" id="CAJVPP010027073">
    <property type="protein sequence ID" value="CAG8754963.1"/>
    <property type="molecule type" value="Genomic_DNA"/>
</dbReference>
<organism evidence="2 3">
    <name type="scientific">Funneliformis mosseae</name>
    <name type="common">Endomycorrhizal fungus</name>
    <name type="synonym">Glomus mosseae</name>
    <dbReference type="NCBI Taxonomy" id="27381"/>
    <lineage>
        <taxon>Eukaryota</taxon>
        <taxon>Fungi</taxon>
        <taxon>Fungi incertae sedis</taxon>
        <taxon>Mucoromycota</taxon>
        <taxon>Glomeromycotina</taxon>
        <taxon>Glomeromycetes</taxon>
        <taxon>Glomerales</taxon>
        <taxon>Glomeraceae</taxon>
        <taxon>Funneliformis</taxon>
    </lineage>
</organism>
<protein>
    <submittedName>
        <fullName evidence="2">8541_t:CDS:1</fullName>
    </submittedName>
</protein>
<dbReference type="AlphaFoldDB" id="A0A9N9IXE7"/>
<proteinExistence type="predicted"/>
<feature type="compositionally biased region" description="Polar residues" evidence="1">
    <location>
        <begin position="87"/>
        <end position="100"/>
    </location>
</feature>
<feature type="region of interest" description="Disordered" evidence="1">
    <location>
        <begin position="1"/>
        <end position="27"/>
    </location>
</feature>
<keyword evidence="3" id="KW-1185">Reference proteome</keyword>
<reference evidence="2" key="1">
    <citation type="submission" date="2021-06" db="EMBL/GenBank/DDBJ databases">
        <authorList>
            <person name="Kallberg Y."/>
            <person name="Tangrot J."/>
            <person name="Rosling A."/>
        </authorList>
    </citation>
    <scope>NUCLEOTIDE SEQUENCE</scope>
    <source>
        <strain evidence="2">87-6 pot B 2015</strain>
    </source>
</reference>
<evidence type="ECO:0000313" key="3">
    <source>
        <dbReference type="Proteomes" id="UP000789375"/>
    </source>
</evidence>
<evidence type="ECO:0000313" key="2">
    <source>
        <dbReference type="EMBL" id="CAG8754963.1"/>
    </source>
</evidence>